<feature type="region of interest" description="Disordered" evidence="1">
    <location>
        <begin position="150"/>
        <end position="173"/>
    </location>
</feature>
<dbReference type="KEGG" id="dosa:Os05g0119900"/>
<feature type="compositionally biased region" description="Basic and acidic residues" evidence="1">
    <location>
        <begin position="1"/>
        <end position="11"/>
    </location>
</feature>
<evidence type="ECO:0000313" key="2">
    <source>
        <dbReference type="EMBL" id="BAF16401.1"/>
    </source>
</evidence>
<name>Q0DL72_ORYSJ</name>
<evidence type="ECO:0000256" key="1">
    <source>
        <dbReference type="SAM" id="MobiDB-lite"/>
    </source>
</evidence>
<organism evidence="2 3">
    <name type="scientific">Oryza sativa subsp. japonica</name>
    <name type="common">Rice</name>
    <dbReference type="NCBI Taxonomy" id="39947"/>
    <lineage>
        <taxon>Eukaryota</taxon>
        <taxon>Viridiplantae</taxon>
        <taxon>Streptophyta</taxon>
        <taxon>Embryophyta</taxon>
        <taxon>Tracheophyta</taxon>
        <taxon>Spermatophyta</taxon>
        <taxon>Magnoliopsida</taxon>
        <taxon>Liliopsida</taxon>
        <taxon>Poales</taxon>
        <taxon>Poaceae</taxon>
        <taxon>BOP clade</taxon>
        <taxon>Oryzoideae</taxon>
        <taxon>Oryzeae</taxon>
        <taxon>Oryzinae</taxon>
        <taxon>Oryza</taxon>
        <taxon>Oryza sativa</taxon>
    </lineage>
</organism>
<feature type="region of interest" description="Disordered" evidence="1">
    <location>
        <begin position="1"/>
        <end position="24"/>
    </location>
</feature>
<protein>
    <submittedName>
        <fullName evidence="2">Os05g0119900 protein</fullName>
    </submittedName>
</protein>
<gene>
    <name evidence="2" type="ordered locus">Os05g0119900</name>
</gene>
<dbReference type="Proteomes" id="UP000000763">
    <property type="component" value="Chromosome 5"/>
</dbReference>
<reference evidence="3" key="2">
    <citation type="journal article" date="2008" name="Nucleic Acids Res.">
        <title>The rice annotation project database (RAP-DB): 2008 update.</title>
        <authorList>
            <consortium name="The rice annotation project (RAP)"/>
        </authorList>
    </citation>
    <scope>GENOME REANNOTATION</scope>
    <source>
        <strain evidence="3">cv. Nipponbare</strain>
    </source>
</reference>
<reference evidence="2 3" key="1">
    <citation type="journal article" date="2005" name="Nature">
        <title>The map-based sequence of the rice genome.</title>
        <authorList>
            <consortium name="International rice genome sequencing project (IRGSP)"/>
            <person name="Matsumoto T."/>
            <person name="Wu J."/>
            <person name="Kanamori H."/>
            <person name="Katayose Y."/>
            <person name="Fujisawa M."/>
            <person name="Namiki N."/>
            <person name="Mizuno H."/>
            <person name="Yamamoto K."/>
            <person name="Antonio B.A."/>
            <person name="Baba T."/>
            <person name="Sakata K."/>
            <person name="Nagamura Y."/>
            <person name="Aoki H."/>
            <person name="Arikawa K."/>
            <person name="Arita K."/>
            <person name="Bito T."/>
            <person name="Chiden Y."/>
            <person name="Fujitsuka N."/>
            <person name="Fukunaka R."/>
            <person name="Hamada M."/>
            <person name="Harada C."/>
            <person name="Hayashi A."/>
            <person name="Hijishita S."/>
            <person name="Honda M."/>
            <person name="Hosokawa S."/>
            <person name="Ichikawa Y."/>
            <person name="Idonuma A."/>
            <person name="Iijima M."/>
            <person name="Ikeda M."/>
            <person name="Ikeno M."/>
            <person name="Ito K."/>
            <person name="Ito S."/>
            <person name="Ito T."/>
            <person name="Ito Y."/>
            <person name="Ito Y."/>
            <person name="Iwabuchi A."/>
            <person name="Kamiya K."/>
            <person name="Karasawa W."/>
            <person name="Kurita K."/>
            <person name="Katagiri S."/>
            <person name="Kikuta A."/>
            <person name="Kobayashi H."/>
            <person name="Kobayashi N."/>
            <person name="Machita K."/>
            <person name="Maehara T."/>
            <person name="Masukawa M."/>
            <person name="Mizubayashi T."/>
            <person name="Mukai Y."/>
            <person name="Nagasaki H."/>
            <person name="Nagata Y."/>
            <person name="Naito S."/>
            <person name="Nakashima M."/>
            <person name="Nakama Y."/>
            <person name="Nakamichi Y."/>
            <person name="Nakamura M."/>
            <person name="Meguro A."/>
            <person name="Negishi M."/>
            <person name="Ohta I."/>
            <person name="Ohta T."/>
            <person name="Okamoto M."/>
            <person name="Ono N."/>
            <person name="Saji S."/>
            <person name="Sakaguchi M."/>
            <person name="Sakai K."/>
            <person name="Shibata M."/>
            <person name="Shimokawa T."/>
            <person name="Song J."/>
            <person name="Takazaki Y."/>
            <person name="Terasawa K."/>
            <person name="Tsugane M."/>
            <person name="Tsuji K."/>
            <person name="Ueda S."/>
            <person name="Waki K."/>
            <person name="Yamagata H."/>
            <person name="Yamamoto M."/>
            <person name="Yamamoto S."/>
            <person name="Yamane H."/>
            <person name="Yoshiki S."/>
            <person name="Yoshihara R."/>
            <person name="Yukawa K."/>
            <person name="Zhong H."/>
            <person name="Yano M."/>
            <person name="Yuan Q."/>
            <person name="Ouyang S."/>
            <person name="Liu J."/>
            <person name="Jones K.M."/>
            <person name="Gansberger K."/>
            <person name="Moffat K."/>
            <person name="Hill J."/>
            <person name="Bera J."/>
            <person name="Fadrosh D."/>
            <person name="Jin S."/>
            <person name="Johri S."/>
            <person name="Kim M."/>
            <person name="Overton L."/>
            <person name="Reardon M."/>
            <person name="Tsitrin T."/>
            <person name="Vuong H."/>
            <person name="Weaver B."/>
            <person name="Ciecko A."/>
            <person name="Tallon L."/>
            <person name="Jackson J."/>
            <person name="Pai G."/>
            <person name="Aken S.V."/>
            <person name="Utterback T."/>
            <person name="Reidmuller S."/>
            <person name="Feldblyum T."/>
            <person name="Hsiao J."/>
            <person name="Zismann V."/>
            <person name="Iobst S."/>
            <person name="de Vazeille A.R."/>
            <person name="Buell C.R."/>
            <person name="Ying K."/>
            <person name="Li Y."/>
            <person name="Lu T."/>
            <person name="Huang Y."/>
            <person name="Zhao Q."/>
            <person name="Feng Q."/>
            <person name="Zhang L."/>
            <person name="Zhu J."/>
            <person name="Weng Q."/>
            <person name="Mu J."/>
            <person name="Lu Y."/>
            <person name="Fan D."/>
            <person name="Liu Y."/>
            <person name="Guan J."/>
            <person name="Zhang Y."/>
            <person name="Yu S."/>
            <person name="Liu X."/>
            <person name="Zhang Y."/>
            <person name="Hong G."/>
            <person name="Han B."/>
            <person name="Choisne N."/>
            <person name="Demange N."/>
            <person name="Orjeda G."/>
            <person name="Samain S."/>
            <person name="Cattolico L."/>
            <person name="Pelletier E."/>
            <person name="Couloux A."/>
            <person name="Segurens B."/>
            <person name="Wincker P."/>
            <person name="D'Hont A."/>
            <person name="Scarpelli C."/>
            <person name="Weissenbach J."/>
            <person name="Salanoubat M."/>
            <person name="Quetier F."/>
            <person name="Yu Y."/>
            <person name="Kim H.R."/>
            <person name="Rambo T."/>
            <person name="Currie J."/>
            <person name="Collura K."/>
            <person name="Luo M."/>
            <person name="Yang T."/>
            <person name="Ammiraju J.S.S."/>
            <person name="Engler F."/>
            <person name="Soderlund C."/>
            <person name="Wing R.A."/>
            <person name="Palmer L.E."/>
            <person name="de la Bastide M."/>
            <person name="Spiegel L."/>
            <person name="Nascimento L."/>
            <person name="Zutavern T."/>
            <person name="O'Shaughnessy A."/>
            <person name="Dike S."/>
            <person name="Dedhia N."/>
            <person name="Preston R."/>
            <person name="Balija V."/>
            <person name="McCombie W.R."/>
            <person name="Chow T."/>
            <person name="Chen H."/>
            <person name="Chung M."/>
            <person name="Chen C."/>
            <person name="Shaw J."/>
            <person name="Wu H."/>
            <person name="Hsiao K."/>
            <person name="Chao Y."/>
            <person name="Chu M."/>
            <person name="Cheng C."/>
            <person name="Hour A."/>
            <person name="Lee P."/>
            <person name="Lin S."/>
            <person name="Lin Y."/>
            <person name="Liou J."/>
            <person name="Liu S."/>
            <person name="Hsing Y."/>
            <person name="Raghuvanshi S."/>
            <person name="Mohanty A."/>
            <person name="Bharti A.K."/>
            <person name="Gaur A."/>
            <person name="Gupta V."/>
            <person name="Kumar D."/>
            <person name="Ravi V."/>
            <person name="Vij S."/>
            <person name="Kapur A."/>
            <person name="Khurana P."/>
            <person name="Khurana P."/>
            <person name="Khurana J.P."/>
            <person name="Tyagi A.K."/>
            <person name="Gaikwad K."/>
            <person name="Singh A."/>
            <person name="Dalal V."/>
            <person name="Srivastava S."/>
            <person name="Dixit A."/>
            <person name="Pal A.K."/>
            <person name="Ghazi I.A."/>
            <person name="Yadav M."/>
            <person name="Pandit A."/>
            <person name="Bhargava A."/>
            <person name="Sureshbabu K."/>
            <person name="Batra K."/>
            <person name="Sharma T.R."/>
            <person name="Mohapatra T."/>
            <person name="Singh N.K."/>
            <person name="Messing J."/>
            <person name="Nelson A.B."/>
            <person name="Fuks G."/>
            <person name="Kavchok S."/>
            <person name="Keizer G."/>
            <person name="Linton E."/>
            <person name="Llaca V."/>
            <person name="Song R."/>
            <person name="Tanyolac B."/>
            <person name="Young S."/>
            <person name="Ho-Il K."/>
            <person name="Hahn J.H."/>
            <person name="Sangsakoo G."/>
            <person name="Vanavichit A."/>
            <person name="de Mattos Luiz.A.T."/>
            <person name="Zimmer P.D."/>
            <person name="Malone G."/>
            <person name="Dellagostin O."/>
            <person name="de Oliveira A.C."/>
            <person name="Bevan M."/>
            <person name="Bancroft I."/>
            <person name="Minx P."/>
            <person name="Cordum H."/>
            <person name="Wilson R."/>
            <person name="Cheng Z."/>
            <person name="Jin W."/>
            <person name="Jiang J."/>
            <person name="Leong S.A."/>
            <person name="Iwama H."/>
            <person name="Gojobori T."/>
            <person name="Itoh T."/>
            <person name="Niimura Y."/>
            <person name="Fujii Y."/>
            <person name="Habara T."/>
            <person name="Sakai H."/>
            <person name="Sato Y."/>
            <person name="Wilson G."/>
            <person name="Kumar K."/>
            <person name="McCouch S."/>
            <person name="Juretic N."/>
            <person name="Hoen D."/>
            <person name="Wright S."/>
            <person name="Bruskiewich R."/>
            <person name="Bureau T."/>
            <person name="Miyao A."/>
            <person name="Hirochika H."/>
            <person name="Nishikawa T."/>
            <person name="Kadowaki K."/>
            <person name="Sugiura M."/>
            <person name="Burr B."/>
            <person name="Sasaki T."/>
        </authorList>
    </citation>
    <scope>NUCLEOTIDE SEQUENCE [LARGE SCALE GENOMIC DNA]</scope>
    <source>
        <strain evidence="3">cv. Nipponbare</strain>
    </source>
</reference>
<evidence type="ECO:0000313" key="3">
    <source>
        <dbReference type="Proteomes" id="UP000000763"/>
    </source>
</evidence>
<dbReference type="AlphaFoldDB" id="Q0DL72"/>
<feature type="compositionally biased region" description="Basic and acidic residues" evidence="1">
    <location>
        <begin position="151"/>
        <end position="173"/>
    </location>
</feature>
<proteinExistence type="predicted"/>
<sequence>MAMAMRREDIRSSTPASRLPTPAGREAAAVIPREGGCLTSPVIQVDSSGHGSWFPSKLLITFLHTPSLQDKNLQENEHCFHWWNHLHEQQMLCTEHDLAATAVTYNARGQDENTGDEAAAAYGEVAASIDNGGDSERASRRRRGEAITIRWSRDREGDRGGSGKGKAELRPEERRAVQLVDSASFWLLEPIRAS</sequence>
<dbReference type="EMBL" id="AP008211">
    <property type="protein sequence ID" value="BAF16401.1"/>
    <property type="molecule type" value="Genomic_DNA"/>
</dbReference>
<accession>Q0DL72</accession>